<dbReference type="SUPFAM" id="SSF46689">
    <property type="entry name" value="Homeodomain-like"/>
    <property type="match status" value="1"/>
</dbReference>
<dbReference type="InterPro" id="IPR001647">
    <property type="entry name" value="HTH_TetR"/>
</dbReference>
<dbReference type="PRINTS" id="PR00455">
    <property type="entry name" value="HTHTETR"/>
</dbReference>
<protein>
    <submittedName>
        <fullName evidence="8">TetR family transcriptional regulator</fullName>
    </submittedName>
</protein>
<evidence type="ECO:0000313" key="8">
    <source>
        <dbReference type="EMBL" id="GFG88700.1"/>
    </source>
</evidence>
<dbReference type="SUPFAM" id="SSF48498">
    <property type="entry name" value="Tetracyclin repressor-like, C-terminal domain"/>
    <property type="match status" value="1"/>
</dbReference>
<reference evidence="8 9" key="1">
    <citation type="journal article" date="2019" name="Emerg. Microbes Infect.">
        <title>Comprehensive subspecies identification of 175 nontuberculous mycobacteria species based on 7547 genomic profiles.</title>
        <authorList>
            <person name="Matsumoto Y."/>
            <person name="Kinjo T."/>
            <person name="Motooka D."/>
            <person name="Nabeya D."/>
            <person name="Jung N."/>
            <person name="Uechi K."/>
            <person name="Horii T."/>
            <person name="Iida T."/>
            <person name="Fujita J."/>
            <person name="Nakamura S."/>
        </authorList>
    </citation>
    <scope>NUCLEOTIDE SEQUENCE [LARGE SCALE GENOMIC DNA]</scope>
    <source>
        <strain evidence="8 9">JCM 30725</strain>
    </source>
</reference>
<dbReference type="Proteomes" id="UP000465360">
    <property type="component" value="Unassembled WGS sequence"/>
</dbReference>
<dbReference type="InterPro" id="IPR036271">
    <property type="entry name" value="Tet_transcr_reg_TetR-rel_C_sf"/>
</dbReference>
<keyword evidence="2" id="KW-0805">Transcription regulation</keyword>
<dbReference type="InterPro" id="IPR050109">
    <property type="entry name" value="HTH-type_TetR-like_transc_reg"/>
</dbReference>
<feature type="domain" description="HTH tetR-type" evidence="7">
    <location>
        <begin position="35"/>
        <end position="95"/>
    </location>
</feature>
<evidence type="ECO:0000259" key="7">
    <source>
        <dbReference type="PROSITE" id="PS50977"/>
    </source>
</evidence>
<name>A0A7I9YJ47_MYCBU</name>
<feature type="DNA-binding region" description="H-T-H motif" evidence="5">
    <location>
        <begin position="58"/>
        <end position="77"/>
    </location>
</feature>
<dbReference type="PANTHER" id="PTHR30055">
    <property type="entry name" value="HTH-TYPE TRANSCRIPTIONAL REGULATOR RUTR"/>
    <property type="match status" value="1"/>
</dbReference>
<evidence type="ECO:0000256" key="1">
    <source>
        <dbReference type="ARBA" id="ARBA00022491"/>
    </source>
</evidence>
<evidence type="ECO:0000313" key="9">
    <source>
        <dbReference type="Proteomes" id="UP000465360"/>
    </source>
</evidence>
<dbReference type="Pfam" id="PF13977">
    <property type="entry name" value="TetR_C_6"/>
    <property type="match status" value="1"/>
</dbReference>
<dbReference type="PANTHER" id="PTHR30055:SF238">
    <property type="entry name" value="MYCOFACTOCIN BIOSYNTHESIS TRANSCRIPTIONAL REGULATOR MFTR-RELATED"/>
    <property type="match status" value="1"/>
</dbReference>
<evidence type="ECO:0000256" key="3">
    <source>
        <dbReference type="ARBA" id="ARBA00023125"/>
    </source>
</evidence>
<evidence type="ECO:0000256" key="4">
    <source>
        <dbReference type="ARBA" id="ARBA00023163"/>
    </source>
</evidence>
<dbReference type="GO" id="GO:0003700">
    <property type="term" value="F:DNA-binding transcription factor activity"/>
    <property type="evidence" value="ECO:0007669"/>
    <property type="project" value="TreeGrafter"/>
</dbReference>
<organism evidence="8 9">
    <name type="scientific">Mycobacterium bourgelatii</name>
    <dbReference type="NCBI Taxonomy" id="1273442"/>
    <lineage>
        <taxon>Bacteria</taxon>
        <taxon>Bacillati</taxon>
        <taxon>Actinomycetota</taxon>
        <taxon>Actinomycetes</taxon>
        <taxon>Mycobacteriales</taxon>
        <taxon>Mycobacteriaceae</taxon>
        <taxon>Mycobacterium</taxon>
    </lineage>
</organism>
<dbReference type="GO" id="GO:0000976">
    <property type="term" value="F:transcription cis-regulatory region binding"/>
    <property type="evidence" value="ECO:0007669"/>
    <property type="project" value="TreeGrafter"/>
</dbReference>
<keyword evidence="3 5" id="KW-0238">DNA-binding</keyword>
<keyword evidence="9" id="KW-1185">Reference proteome</keyword>
<keyword evidence="1" id="KW-0678">Repressor</keyword>
<dbReference type="InterPro" id="IPR009057">
    <property type="entry name" value="Homeodomain-like_sf"/>
</dbReference>
<keyword evidence="4" id="KW-0804">Transcription</keyword>
<dbReference type="EMBL" id="BLKZ01000001">
    <property type="protein sequence ID" value="GFG88700.1"/>
    <property type="molecule type" value="Genomic_DNA"/>
</dbReference>
<gene>
    <name evidence="8" type="ORF">MBOU_07420</name>
</gene>
<evidence type="ECO:0000256" key="2">
    <source>
        <dbReference type="ARBA" id="ARBA00023015"/>
    </source>
</evidence>
<dbReference type="Pfam" id="PF00440">
    <property type="entry name" value="TetR_N"/>
    <property type="match status" value="1"/>
</dbReference>
<sequence>MLSRSVVAMRDDESVTSPNAKPRPGPGRRAGIDSGDTRQQVIDAACRCFAQFGYGPATNSVIAEMAGVTAGSVHYHFGSKRNLFEAVCDDVYGKIIGRSTVAMAGPRSVSGLLRAVLEESMRINHESPELAGFVATAPIDARRHRELTDAFARQAVRMTETLAMAVRQGQEGGLIPADRDPVEIAQMISAVVDGFAHAAASLDPPAMDSMTELFETLVLDADVSAPSRPTPS</sequence>
<feature type="region of interest" description="Disordered" evidence="6">
    <location>
        <begin position="1"/>
        <end position="34"/>
    </location>
</feature>
<dbReference type="AlphaFoldDB" id="A0A7I9YJ47"/>
<proteinExistence type="predicted"/>
<dbReference type="InterPro" id="IPR039538">
    <property type="entry name" value="BetI_C"/>
</dbReference>
<dbReference type="PROSITE" id="PS50977">
    <property type="entry name" value="HTH_TETR_2"/>
    <property type="match status" value="1"/>
</dbReference>
<evidence type="ECO:0000256" key="6">
    <source>
        <dbReference type="SAM" id="MobiDB-lite"/>
    </source>
</evidence>
<comment type="caution">
    <text evidence="8">The sequence shown here is derived from an EMBL/GenBank/DDBJ whole genome shotgun (WGS) entry which is preliminary data.</text>
</comment>
<accession>A0A7I9YJ47</accession>
<dbReference type="Gene3D" id="1.10.357.10">
    <property type="entry name" value="Tetracycline Repressor, domain 2"/>
    <property type="match status" value="1"/>
</dbReference>
<evidence type="ECO:0000256" key="5">
    <source>
        <dbReference type="PROSITE-ProRule" id="PRU00335"/>
    </source>
</evidence>